<dbReference type="HOGENOM" id="CLU_000445_11_5_6"/>
<dbReference type="PANTHER" id="PTHR45138">
    <property type="entry name" value="REGULATORY COMPONENTS OF SENSORY TRANSDUCTION SYSTEM"/>
    <property type="match status" value="1"/>
</dbReference>
<dbReference type="PROSITE" id="PS50887">
    <property type="entry name" value="GGDEF"/>
    <property type="match status" value="1"/>
</dbReference>
<dbReference type="EMBL" id="CP003380">
    <property type="protein sequence ID" value="AFJ01295.1"/>
    <property type="molecule type" value="Genomic_DNA"/>
</dbReference>
<dbReference type="InterPro" id="IPR029787">
    <property type="entry name" value="Nucleotide_cyclase"/>
</dbReference>
<dbReference type="AlphaFoldDB" id="I1YEF2"/>
<dbReference type="PATRIC" id="fig|754477.3.peg.113"/>
<dbReference type="FunFam" id="3.30.70.270:FF:000001">
    <property type="entry name" value="Diguanylate cyclase domain protein"/>
    <property type="match status" value="1"/>
</dbReference>
<dbReference type="Pfam" id="PF00990">
    <property type="entry name" value="GGDEF"/>
    <property type="match status" value="1"/>
</dbReference>
<evidence type="ECO:0000313" key="5">
    <source>
        <dbReference type="EMBL" id="AFJ01295.1"/>
    </source>
</evidence>
<reference evidence="5 6" key="1">
    <citation type="journal article" date="2012" name="J. Bacteriol.">
        <title>Complete genome sequences of Methylophaga sp. strain JAM1 and Methylophaga sp. strain JAM7.</title>
        <authorList>
            <person name="Villeneuve C."/>
            <person name="Martineau C."/>
            <person name="Mauffrey F."/>
            <person name="Villemur R."/>
        </authorList>
    </citation>
    <scope>NUCLEOTIDE SEQUENCE [LARGE SCALE GENOMIC DNA]</scope>
    <source>
        <strain evidence="5 6">JAM7</strain>
    </source>
</reference>
<protein>
    <recommendedName>
        <fullName evidence="2">diguanylate cyclase</fullName>
        <ecNumber evidence="2">2.7.7.65</ecNumber>
    </recommendedName>
</protein>
<evidence type="ECO:0000259" key="4">
    <source>
        <dbReference type="PROSITE" id="PS50887"/>
    </source>
</evidence>
<dbReference type="eggNOG" id="COG3706">
    <property type="taxonomic scope" value="Bacteria"/>
</dbReference>
<comment type="catalytic activity">
    <reaction evidence="3">
        <text>2 GTP = 3',3'-c-di-GMP + 2 diphosphate</text>
        <dbReference type="Rhea" id="RHEA:24898"/>
        <dbReference type="ChEBI" id="CHEBI:33019"/>
        <dbReference type="ChEBI" id="CHEBI:37565"/>
        <dbReference type="ChEBI" id="CHEBI:58805"/>
        <dbReference type="EC" id="2.7.7.65"/>
    </reaction>
</comment>
<dbReference type="Gene3D" id="3.30.70.270">
    <property type="match status" value="1"/>
</dbReference>
<accession>I1YEF2</accession>
<dbReference type="CDD" id="cd01949">
    <property type="entry name" value="GGDEF"/>
    <property type="match status" value="1"/>
</dbReference>
<proteinExistence type="predicted"/>
<dbReference type="GO" id="GO:0052621">
    <property type="term" value="F:diguanylate cyclase activity"/>
    <property type="evidence" value="ECO:0007669"/>
    <property type="project" value="UniProtKB-EC"/>
</dbReference>
<dbReference type="InterPro" id="IPR000160">
    <property type="entry name" value="GGDEF_dom"/>
</dbReference>
<gene>
    <name evidence="5" type="ordered locus">Q7C_114</name>
</gene>
<comment type="cofactor">
    <cofactor evidence="1">
        <name>Mg(2+)</name>
        <dbReference type="ChEBI" id="CHEBI:18420"/>
    </cofactor>
</comment>
<evidence type="ECO:0000256" key="2">
    <source>
        <dbReference type="ARBA" id="ARBA00012528"/>
    </source>
</evidence>
<feature type="domain" description="GGDEF" evidence="4">
    <location>
        <begin position="194"/>
        <end position="329"/>
    </location>
</feature>
<evidence type="ECO:0000256" key="1">
    <source>
        <dbReference type="ARBA" id="ARBA00001946"/>
    </source>
</evidence>
<dbReference type="SUPFAM" id="SSF55073">
    <property type="entry name" value="Nucleotide cyclase"/>
    <property type="match status" value="1"/>
</dbReference>
<dbReference type="InterPro" id="IPR043128">
    <property type="entry name" value="Rev_trsase/Diguanyl_cyclase"/>
</dbReference>
<evidence type="ECO:0000256" key="3">
    <source>
        <dbReference type="ARBA" id="ARBA00034247"/>
    </source>
</evidence>
<dbReference type="KEGG" id="mec:Q7C_114"/>
<dbReference type="PANTHER" id="PTHR45138:SF9">
    <property type="entry name" value="DIGUANYLATE CYCLASE DGCM-RELATED"/>
    <property type="match status" value="1"/>
</dbReference>
<name>I1YEF2_METFJ</name>
<dbReference type="Proteomes" id="UP000009145">
    <property type="component" value="Chromosome"/>
</dbReference>
<sequence length="333" mass="37296">MRLAISMMKKHSIATTPANYAVWFEYVSGNNADLMRAMDDVLAQHGSLTDQQSKQLYEQFFDREKDRSTLLQIRKELGNLLKQVLNVVYSGVNSSDNSHYQLQQTLQRLQPDISRQQLNDLIQEVLIETRLIASAGEAISNRLNVAVNEVEDLKKLLETSRREANIDMLTGLANRKALDDSLTRLTQQADHNGMDLAVLLCDMDSFNALNEKHGQPVGDQVLRMVAETMQNSLKGRDLIARYGGEEFVILLSDTTLANAKMIAENLRAEIAGKHLRRKDTQEPLGMITVSFGVARYTAGEGSDSLMQRVDRAVFMAKKNGRNSVCEAPPPVIF</sequence>
<keyword evidence="6" id="KW-1185">Reference proteome</keyword>
<organism evidence="5 6">
    <name type="scientific">Methylophaga frappieri (strain ATCC BAA-2434 / DSM 25690 / JAM7)</name>
    <dbReference type="NCBI Taxonomy" id="754477"/>
    <lineage>
        <taxon>Bacteria</taxon>
        <taxon>Pseudomonadati</taxon>
        <taxon>Pseudomonadota</taxon>
        <taxon>Gammaproteobacteria</taxon>
        <taxon>Thiotrichales</taxon>
        <taxon>Piscirickettsiaceae</taxon>
        <taxon>Methylophaga</taxon>
    </lineage>
</organism>
<dbReference type="InterPro" id="IPR050469">
    <property type="entry name" value="Diguanylate_Cyclase"/>
</dbReference>
<dbReference type="NCBIfam" id="TIGR00254">
    <property type="entry name" value="GGDEF"/>
    <property type="match status" value="1"/>
</dbReference>
<dbReference type="EC" id="2.7.7.65" evidence="2"/>
<evidence type="ECO:0000313" key="6">
    <source>
        <dbReference type="Proteomes" id="UP000009145"/>
    </source>
</evidence>
<dbReference type="SMART" id="SM00267">
    <property type="entry name" value="GGDEF"/>
    <property type="match status" value="1"/>
</dbReference>
<dbReference type="STRING" id="754477.Q7C_114"/>